<dbReference type="FunFam" id="1.10.3450.40:FF:000001">
    <property type="entry name" value="Signal recognition particle subunit SRP68"/>
    <property type="match status" value="1"/>
</dbReference>
<dbReference type="GO" id="GO:0030942">
    <property type="term" value="F:endoplasmic reticulum signal peptide binding"/>
    <property type="evidence" value="ECO:0007669"/>
    <property type="project" value="InterPro"/>
</dbReference>
<evidence type="ECO:0000256" key="6">
    <source>
        <dbReference type="ARBA" id="ARBA00022824"/>
    </source>
</evidence>
<dbReference type="GO" id="GO:0005047">
    <property type="term" value="F:signal recognition particle binding"/>
    <property type="evidence" value="ECO:0007669"/>
    <property type="project" value="InterPro"/>
</dbReference>
<accession>A0AAN7ZIU7</accession>
<keyword evidence="9" id="KW-0539">Nucleus</keyword>
<evidence type="ECO:0000256" key="9">
    <source>
        <dbReference type="ARBA" id="ARBA00023242"/>
    </source>
</evidence>
<dbReference type="InterPro" id="IPR034652">
    <property type="entry name" value="SRP68-RBD"/>
</dbReference>
<dbReference type="GO" id="GO:0006614">
    <property type="term" value="P:SRP-dependent cotranslational protein targeting to membrane"/>
    <property type="evidence" value="ECO:0007669"/>
    <property type="project" value="InterPro"/>
</dbReference>
<dbReference type="InterPro" id="IPR026258">
    <property type="entry name" value="SRP68"/>
</dbReference>
<gene>
    <name evidence="13" type="ORF">RI129_009893</name>
</gene>
<comment type="caution">
    <text evidence="13">The sequence shown here is derived from an EMBL/GenBank/DDBJ whole genome shotgun (WGS) entry which is preliminary data.</text>
</comment>
<dbReference type="Gene3D" id="1.10.3450.40">
    <property type="entry name" value="Signal recognition particle, SRP68 subunit, RNA-binding domain"/>
    <property type="match status" value="1"/>
</dbReference>
<dbReference type="GO" id="GO:0005783">
    <property type="term" value="C:endoplasmic reticulum"/>
    <property type="evidence" value="ECO:0007669"/>
    <property type="project" value="UniProtKB-SubCell"/>
</dbReference>
<dbReference type="EMBL" id="JAVRBK010000007">
    <property type="protein sequence ID" value="KAK5641346.1"/>
    <property type="molecule type" value="Genomic_DNA"/>
</dbReference>
<dbReference type="GO" id="GO:0005786">
    <property type="term" value="C:signal recognition particle, endoplasmic reticulum targeting"/>
    <property type="evidence" value="ECO:0007669"/>
    <property type="project" value="UniProtKB-KW"/>
</dbReference>
<evidence type="ECO:0000256" key="5">
    <source>
        <dbReference type="ARBA" id="ARBA00022490"/>
    </source>
</evidence>
<dbReference type="GO" id="GO:0005829">
    <property type="term" value="C:cytosol"/>
    <property type="evidence" value="ECO:0007669"/>
    <property type="project" value="UniProtKB-ARBA"/>
</dbReference>
<name>A0AAN7ZIU7_9COLE</name>
<dbReference type="Proteomes" id="UP001329430">
    <property type="component" value="Chromosome 7"/>
</dbReference>
<evidence type="ECO:0000256" key="12">
    <source>
        <dbReference type="PIRNR" id="PIRNR038995"/>
    </source>
</evidence>
<keyword evidence="7 12" id="KW-0694">RNA-binding</keyword>
<evidence type="ECO:0000256" key="2">
    <source>
        <dbReference type="ARBA" id="ARBA00004496"/>
    </source>
</evidence>
<evidence type="ECO:0000313" key="13">
    <source>
        <dbReference type="EMBL" id="KAK5641346.1"/>
    </source>
</evidence>
<sequence>MVLEELNENVPDEILKATKKDSLKPFSLELINVIKNVQQQHGLRHGDFQRYRGYCSRRISRLRKVLKIPQGDRRHYKKRAVTDEHMNNPLLDERLLHIPLMLAERSWAYGMQLRQESNTEQRKKFHMIRKLRKACLYALQLEELCRSDRCDARSKLEVQAYVTWMHGSLYFELQMWSKAAENLKKAQLVYEKLASALSEEQQIPYKQRIDELTPSLRYCAYNVGEQQAINLPELRTLGILDNFDKFLLQSTEKTAATLHEVDWYNMKVPVRIEKVQLFLQTLIGFDDSLLNAESDSKRIEILENMFIDLRDVISATRQESRPDDKDVQLLLAYLISIRIERTIQRNIYLIKQSRKSQDIVRLLDITNQQLSELAQLEPLQNKDDVQENFSHQLLALRAIRCFYLGKSHLALHRWVEATSCYERSLSYAKDAIEKKLPKDLSEMVEVVIADVPSEIVFVQAQAVLEEEEDEPTTLQGKSKVNKIPLIERLDEFHENPQYLTKNPNIVTMPPAMEPIPAKPLFYDLALNFINFPTFPEKTDEGMGKHKGSGISGFVKGFWGGWGSSGKK</sequence>
<dbReference type="Pfam" id="PF16969">
    <property type="entry name" value="SRP68"/>
    <property type="match status" value="1"/>
</dbReference>
<keyword evidence="8 12" id="KW-0733">Signal recognition particle</keyword>
<dbReference type="InterPro" id="IPR038253">
    <property type="entry name" value="SRP68_N_sf"/>
</dbReference>
<dbReference type="PIRSF" id="PIRSF038995">
    <property type="entry name" value="SRP68"/>
    <property type="match status" value="1"/>
</dbReference>
<dbReference type="CDD" id="cd15481">
    <property type="entry name" value="SRP68-RBD"/>
    <property type="match status" value="1"/>
</dbReference>
<reference evidence="13 14" key="1">
    <citation type="journal article" date="2024" name="Insects">
        <title>An Improved Chromosome-Level Genome Assembly of the Firefly Pyrocoelia pectoralis.</title>
        <authorList>
            <person name="Fu X."/>
            <person name="Meyer-Rochow V.B."/>
            <person name="Ballantyne L."/>
            <person name="Zhu X."/>
        </authorList>
    </citation>
    <scope>NUCLEOTIDE SEQUENCE [LARGE SCALE GENOMIC DNA]</scope>
    <source>
        <strain evidence="13">XCY_ONT2</strain>
    </source>
</reference>
<evidence type="ECO:0000256" key="7">
    <source>
        <dbReference type="ARBA" id="ARBA00022884"/>
    </source>
</evidence>
<dbReference type="GO" id="GO:0005730">
    <property type="term" value="C:nucleolus"/>
    <property type="evidence" value="ECO:0007669"/>
    <property type="project" value="UniProtKB-SubCell"/>
</dbReference>
<evidence type="ECO:0000313" key="14">
    <source>
        <dbReference type="Proteomes" id="UP001329430"/>
    </source>
</evidence>
<comment type="subcellular location">
    <subcellularLocation>
        <location evidence="2 12">Cytoplasm</location>
    </subcellularLocation>
    <subcellularLocation>
        <location evidence="1">Endoplasmic reticulum</location>
    </subcellularLocation>
    <subcellularLocation>
        <location evidence="3">Nucleus</location>
        <location evidence="3">Nucleolus</location>
    </subcellularLocation>
</comment>
<protein>
    <recommendedName>
        <fullName evidence="11 12">Signal recognition particle subunit SRP68</fullName>
        <shortName evidence="12">SRP68</shortName>
    </recommendedName>
</protein>
<keyword evidence="14" id="KW-1185">Reference proteome</keyword>
<keyword evidence="6" id="KW-0256">Endoplasmic reticulum</keyword>
<evidence type="ECO:0000256" key="10">
    <source>
        <dbReference type="ARBA" id="ARBA00023274"/>
    </source>
</evidence>
<comment type="function">
    <text evidence="12">Component of the signal recognition particle (SRP) complex, a ribonucleoprotein complex that mediates the cotranslational targeting of secretory and membrane proteins to the endoplasmic reticulum (ER). The SRP complex interacts with the signal sequence in nascent secretory and membrane proteins and directs them to the membrane of the ER.</text>
</comment>
<evidence type="ECO:0000256" key="1">
    <source>
        <dbReference type="ARBA" id="ARBA00004240"/>
    </source>
</evidence>
<keyword evidence="10 12" id="KW-0687">Ribonucleoprotein</keyword>
<dbReference type="GO" id="GO:0008312">
    <property type="term" value="F:7S RNA binding"/>
    <property type="evidence" value="ECO:0007669"/>
    <property type="project" value="InterPro"/>
</dbReference>
<dbReference type="AlphaFoldDB" id="A0AAN7ZIU7"/>
<comment type="similarity">
    <text evidence="4 12">Belongs to the SRP68 family.</text>
</comment>
<proteinExistence type="inferred from homology"/>
<dbReference type="PANTHER" id="PTHR12860:SF0">
    <property type="entry name" value="SIGNAL RECOGNITION PARTICLE SUBUNIT SRP68"/>
    <property type="match status" value="1"/>
</dbReference>
<dbReference type="PANTHER" id="PTHR12860">
    <property type="entry name" value="SIGNAL RECOGNITION PARTICLE 68 KDA PROTEIN"/>
    <property type="match status" value="1"/>
</dbReference>
<organism evidence="13 14">
    <name type="scientific">Pyrocoelia pectoralis</name>
    <dbReference type="NCBI Taxonomy" id="417401"/>
    <lineage>
        <taxon>Eukaryota</taxon>
        <taxon>Metazoa</taxon>
        <taxon>Ecdysozoa</taxon>
        <taxon>Arthropoda</taxon>
        <taxon>Hexapoda</taxon>
        <taxon>Insecta</taxon>
        <taxon>Pterygota</taxon>
        <taxon>Neoptera</taxon>
        <taxon>Endopterygota</taxon>
        <taxon>Coleoptera</taxon>
        <taxon>Polyphaga</taxon>
        <taxon>Elateriformia</taxon>
        <taxon>Elateroidea</taxon>
        <taxon>Lampyridae</taxon>
        <taxon>Lampyrinae</taxon>
        <taxon>Pyrocoelia</taxon>
    </lineage>
</organism>
<keyword evidence="5 12" id="KW-0963">Cytoplasm</keyword>
<evidence type="ECO:0000256" key="4">
    <source>
        <dbReference type="ARBA" id="ARBA00009352"/>
    </source>
</evidence>
<evidence type="ECO:0000256" key="11">
    <source>
        <dbReference type="ARBA" id="ARBA00029498"/>
    </source>
</evidence>
<evidence type="ECO:0000256" key="8">
    <source>
        <dbReference type="ARBA" id="ARBA00023135"/>
    </source>
</evidence>
<evidence type="ECO:0000256" key="3">
    <source>
        <dbReference type="ARBA" id="ARBA00004604"/>
    </source>
</evidence>